<comment type="catalytic activity">
    <reaction evidence="1">
        <text>Hydrolysis of terminal non-reducing N-acetyl-D-hexosamine residues in N-acetyl-beta-D-hexosaminides.</text>
        <dbReference type="EC" id="3.2.1.52"/>
    </reaction>
</comment>
<comment type="caution">
    <text evidence="7">The sequence shown here is derived from an EMBL/GenBank/DDBJ whole genome shotgun (WGS) entry which is preliminary data.</text>
</comment>
<evidence type="ECO:0000256" key="2">
    <source>
        <dbReference type="ARBA" id="ARBA00005336"/>
    </source>
</evidence>
<dbReference type="EC" id="3.2.1.52" evidence="3"/>
<dbReference type="EMBL" id="WWCO01000007">
    <property type="protein sequence ID" value="MYM35229.1"/>
    <property type="molecule type" value="Genomic_DNA"/>
</dbReference>
<dbReference type="PANTHER" id="PTHR30480">
    <property type="entry name" value="BETA-HEXOSAMINIDASE-RELATED"/>
    <property type="match status" value="1"/>
</dbReference>
<sequence>MTEPLSLSPFNLAPDDIAWVRATLARLSSTQKVGQLFNFATFGNDQQPIRALNRLQPGGMHRFMGPDLAEGWRATRLALEENEVPLLISGDIEGGNTSFPFITPLPNQMGVAACADLDLTTRLAAVVAAECRALGFNWSYTPVVDLNHAFRSAVVGTRSFGSDVTTVREQSLAYIRELQRHGVAATAKHWPGEGYDDRDQHLATTINPLSMAQWEASFGAIYRAVIDAGVMSVMSAHIALPAWIRHKRGHSAPQREDFQPASTSALLTRELLRDELGFNGLVVSDATTMAGIVSWAERKELVPSVIENGCDMFLFSRTPEQDVQFMLDGLRSGALSEQRLEQAVTRVLALKAALGLHRKSLDERLPPLAETERCLRAPTHQALARQMAAQSITLVKDTEQLLPLRPERHRRVVLVRQPFKAFFPGSPEPSVEPLLASLRAEGFELREFDTAQPPSRDNADLMLYLVGNEATPTASHIYLDWYALHGDIRGAMTRYWRDLPCLMISFGQPYFLYDAPGVPAYINTYSCVEPVQEALLHKLLGREGFTGVSPVDAFCGQEAARF</sequence>
<evidence type="ECO:0000259" key="6">
    <source>
        <dbReference type="Pfam" id="PF00933"/>
    </source>
</evidence>
<dbReference type="SUPFAM" id="SSF51445">
    <property type="entry name" value="(Trans)glycosidases"/>
    <property type="match status" value="1"/>
</dbReference>
<keyword evidence="5" id="KW-0326">Glycosidase</keyword>
<organism evidence="7 8">
    <name type="scientific">Duganella lactea</name>
    <dbReference type="NCBI Taxonomy" id="2692173"/>
    <lineage>
        <taxon>Bacteria</taxon>
        <taxon>Pseudomonadati</taxon>
        <taxon>Pseudomonadota</taxon>
        <taxon>Betaproteobacteria</taxon>
        <taxon>Burkholderiales</taxon>
        <taxon>Oxalobacteraceae</taxon>
        <taxon>Telluria group</taxon>
        <taxon>Duganella</taxon>
    </lineage>
</organism>
<dbReference type="GO" id="GO:0016787">
    <property type="term" value="F:hydrolase activity"/>
    <property type="evidence" value="ECO:0007669"/>
    <property type="project" value="UniProtKB-KW"/>
</dbReference>
<dbReference type="Gene3D" id="3.40.50.1700">
    <property type="entry name" value="Glycoside hydrolase family 3 C-terminal domain"/>
    <property type="match status" value="1"/>
</dbReference>
<proteinExistence type="inferred from homology"/>
<dbReference type="PROSITE" id="PS00775">
    <property type="entry name" value="GLYCOSYL_HYDROL_F3"/>
    <property type="match status" value="1"/>
</dbReference>
<evidence type="ECO:0000256" key="1">
    <source>
        <dbReference type="ARBA" id="ARBA00001231"/>
    </source>
</evidence>
<keyword evidence="8" id="KW-1185">Reference proteome</keyword>
<comment type="similarity">
    <text evidence="2">Belongs to the glycosyl hydrolase 3 family.</text>
</comment>
<dbReference type="InterPro" id="IPR050226">
    <property type="entry name" value="NagZ_Beta-hexosaminidase"/>
</dbReference>
<dbReference type="RefSeq" id="WP_160990603.1">
    <property type="nucleotide sequence ID" value="NZ_WWCO01000007.1"/>
</dbReference>
<dbReference type="Pfam" id="PF00933">
    <property type="entry name" value="Glyco_hydro_3"/>
    <property type="match status" value="1"/>
</dbReference>
<gene>
    <name evidence="7" type="ORF">GTP38_12895</name>
</gene>
<name>A0ABW9V971_9BURK</name>
<dbReference type="InterPro" id="IPR017853">
    <property type="entry name" value="GH"/>
</dbReference>
<protein>
    <recommendedName>
        <fullName evidence="3">beta-N-acetylhexosaminidase</fullName>
        <ecNumber evidence="3">3.2.1.52</ecNumber>
    </recommendedName>
</protein>
<dbReference type="Proteomes" id="UP000449678">
    <property type="component" value="Unassembled WGS sequence"/>
</dbReference>
<dbReference type="InterPro" id="IPR036881">
    <property type="entry name" value="Glyco_hydro_3_C_sf"/>
</dbReference>
<evidence type="ECO:0000313" key="8">
    <source>
        <dbReference type="Proteomes" id="UP000449678"/>
    </source>
</evidence>
<accession>A0ABW9V971</accession>
<evidence type="ECO:0000256" key="4">
    <source>
        <dbReference type="ARBA" id="ARBA00022801"/>
    </source>
</evidence>
<dbReference type="PRINTS" id="PR00133">
    <property type="entry name" value="GLHYDRLASE3"/>
</dbReference>
<feature type="domain" description="Glycoside hydrolase family 3 N-terminal" evidence="6">
    <location>
        <begin position="74"/>
        <end position="349"/>
    </location>
</feature>
<evidence type="ECO:0000256" key="3">
    <source>
        <dbReference type="ARBA" id="ARBA00012663"/>
    </source>
</evidence>
<reference evidence="7 8" key="1">
    <citation type="submission" date="2019-12" db="EMBL/GenBank/DDBJ databases">
        <title>Novel species isolated from a subtropical stream in China.</title>
        <authorList>
            <person name="Lu H."/>
        </authorList>
    </citation>
    <scope>NUCLEOTIDE SEQUENCE [LARGE SCALE GENOMIC DNA]</scope>
    <source>
        <strain evidence="7 8">FT94W</strain>
    </source>
</reference>
<dbReference type="PANTHER" id="PTHR30480:SF13">
    <property type="entry name" value="BETA-HEXOSAMINIDASE"/>
    <property type="match status" value="1"/>
</dbReference>
<dbReference type="InterPro" id="IPR019800">
    <property type="entry name" value="Glyco_hydro_3_AS"/>
</dbReference>
<dbReference type="InterPro" id="IPR001764">
    <property type="entry name" value="Glyco_hydro_3_N"/>
</dbReference>
<dbReference type="Gene3D" id="3.20.20.300">
    <property type="entry name" value="Glycoside hydrolase, family 3, N-terminal domain"/>
    <property type="match status" value="1"/>
</dbReference>
<evidence type="ECO:0000256" key="5">
    <source>
        <dbReference type="ARBA" id="ARBA00023295"/>
    </source>
</evidence>
<evidence type="ECO:0000313" key="7">
    <source>
        <dbReference type="EMBL" id="MYM35229.1"/>
    </source>
</evidence>
<keyword evidence="4 7" id="KW-0378">Hydrolase</keyword>
<dbReference type="InterPro" id="IPR036962">
    <property type="entry name" value="Glyco_hydro_3_N_sf"/>
</dbReference>